<keyword evidence="2" id="KW-0378">Hydrolase</keyword>
<evidence type="ECO:0000259" key="1">
    <source>
        <dbReference type="Pfam" id="PF14279"/>
    </source>
</evidence>
<protein>
    <submittedName>
        <fullName evidence="2">HNH endonuclease</fullName>
    </submittedName>
</protein>
<reference evidence="2 3" key="1">
    <citation type="submission" date="2019-06" db="EMBL/GenBank/DDBJ databases">
        <title>A novel species of marine bacteria.</title>
        <authorList>
            <person name="Wang Y."/>
        </authorList>
    </citation>
    <scope>NUCLEOTIDE SEQUENCE [LARGE SCALE GENOMIC DNA]</scope>
    <source>
        <strain evidence="2 3">MA1-10</strain>
    </source>
</reference>
<gene>
    <name evidence="2" type="ORF">FIL88_06270</name>
</gene>
<dbReference type="Proteomes" id="UP000315816">
    <property type="component" value="Unassembled WGS sequence"/>
</dbReference>
<dbReference type="RefSeq" id="WP_142852916.1">
    <property type="nucleotide sequence ID" value="NZ_FXWW01000001.1"/>
</dbReference>
<comment type="caution">
    <text evidence="2">The sequence shown here is derived from an EMBL/GenBank/DDBJ whole genome shotgun (WGS) entry which is preliminary data.</text>
</comment>
<organism evidence="2 3">
    <name type="scientific">Aliiroseovarius halocynthiae</name>
    <dbReference type="NCBI Taxonomy" id="985055"/>
    <lineage>
        <taxon>Bacteria</taxon>
        <taxon>Pseudomonadati</taxon>
        <taxon>Pseudomonadota</taxon>
        <taxon>Alphaproteobacteria</taxon>
        <taxon>Rhodobacterales</taxon>
        <taxon>Paracoccaceae</taxon>
        <taxon>Aliiroseovarius</taxon>
    </lineage>
</organism>
<evidence type="ECO:0000313" key="3">
    <source>
        <dbReference type="Proteomes" id="UP000315816"/>
    </source>
</evidence>
<dbReference type="AlphaFoldDB" id="A0A545SW28"/>
<sequence length="236" mass="26967">MICIFCLQQKENQCSVEHIIPESLGGGDWAILTPDTVCDSCNHYFGSKIESKVLQDYPLNMLRLFSGVTTKKKKWASIDHPLGKLKASPYDSVIGLDPISEEAENLVLSGKISQFRVVAETKNPLLMCRFLLKVALECVARDTALDAITIKYREPRRFARNPKVGDRWWFMYRYDPNSDGGRNNATSVQIMPFEDAEIANITIFGCNFLVPLSERVVYRAKDELPEPEYRYFEVQQ</sequence>
<dbReference type="EMBL" id="VICH01000004">
    <property type="protein sequence ID" value="TQV69166.1"/>
    <property type="molecule type" value="Genomic_DNA"/>
</dbReference>
<name>A0A545SW28_9RHOB</name>
<keyword evidence="3" id="KW-1185">Reference proteome</keyword>
<keyword evidence="2" id="KW-0540">Nuclease</keyword>
<feature type="domain" description="HNH endonuclease 5" evidence="1">
    <location>
        <begin position="3"/>
        <end position="56"/>
    </location>
</feature>
<keyword evidence="2" id="KW-0255">Endonuclease</keyword>
<dbReference type="OrthoDB" id="7851184at2"/>
<dbReference type="GO" id="GO:0004519">
    <property type="term" value="F:endonuclease activity"/>
    <property type="evidence" value="ECO:0007669"/>
    <property type="project" value="UniProtKB-KW"/>
</dbReference>
<dbReference type="Pfam" id="PF14279">
    <property type="entry name" value="HNH_5"/>
    <property type="match status" value="1"/>
</dbReference>
<proteinExistence type="predicted"/>
<dbReference type="InterPro" id="IPR029471">
    <property type="entry name" value="HNH_5"/>
</dbReference>
<accession>A0A545SW28</accession>
<evidence type="ECO:0000313" key="2">
    <source>
        <dbReference type="EMBL" id="TQV69166.1"/>
    </source>
</evidence>